<dbReference type="GeneID" id="60589533"/>
<dbReference type="EMBL" id="CP065856">
    <property type="protein sequence ID" value="QPV61767.1"/>
    <property type="molecule type" value="Genomic_DNA"/>
</dbReference>
<dbReference type="AlphaFoldDB" id="A0A7T3KU04"/>
<protein>
    <submittedName>
        <fullName evidence="4">Hsp20/alpha crystallin family protein</fullName>
    </submittedName>
</protein>
<comment type="similarity">
    <text evidence="1">Belongs to the small heat shock protein (HSP20) family.</text>
</comment>
<dbReference type="Gene3D" id="2.60.40.790">
    <property type="match status" value="1"/>
</dbReference>
<evidence type="ECO:0000259" key="3">
    <source>
        <dbReference type="PROSITE" id="PS01031"/>
    </source>
</evidence>
<dbReference type="InterPro" id="IPR008978">
    <property type="entry name" value="HSP20-like_chaperone"/>
</dbReference>
<dbReference type="InterPro" id="IPR040612">
    <property type="entry name" value="ArsA_HSP20-like"/>
</dbReference>
<keyword evidence="5" id="KW-1185">Reference proteome</keyword>
<dbReference type="RefSeq" id="WP_198060592.1">
    <property type="nucleotide sequence ID" value="NZ_CP065856.1"/>
</dbReference>
<reference evidence="4 5" key="1">
    <citation type="submission" date="2020-12" db="EMBL/GenBank/DDBJ databases">
        <title>Halosimplex halophilum sp. nov. and Halosimplex salinum sp. nov., two new members of the genus Halosimplex.</title>
        <authorList>
            <person name="Cui H.L."/>
        </authorList>
    </citation>
    <scope>NUCLEOTIDE SEQUENCE [LARGE SCALE GENOMIC DNA]</scope>
    <source>
        <strain evidence="4 5">YGH94</strain>
    </source>
</reference>
<dbReference type="Proteomes" id="UP000595001">
    <property type="component" value="Chromosome"/>
</dbReference>
<dbReference type="KEGG" id="hlt:I7X12_13530"/>
<dbReference type="SUPFAM" id="SSF49764">
    <property type="entry name" value="HSP20-like chaperones"/>
    <property type="match status" value="1"/>
</dbReference>
<evidence type="ECO:0000313" key="5">
    <source>
        <dbReference type="Proteomes" id="UP000595001"/>
    </source>
</evidence>
<feature type="compositionally biased region" description="Low complexity" evidence="2">
    <location>
        <begin position="39"/>
        <end position="48"/>
    </location>
</feature>
<dbReference type="InterPro" id="IPR002068">
    <property type="entry name" value="A-crystallin/Hsp20_dom"/>
</dbReference>
<accession>A0A7T3KU04</accession>
<organism evidence="4 5">
    <name type="scientific">Halosimplex litoreum</name>
    <dbReference type="NCBI Taxonomy" id="1198301"/>
    <lineage>
        <taxon>Archaea</taxon>
        <taxon>Methanobacteriati</taxon>
        <taxon>Methanobacteriota</taxon>
        <taxon>Stenosarchaea group</taxon>
        <taxon>Halobacteria</taxon>
        <taxon>Halobacteriales</taxon>
        <taxon>Haloarculaceae</taxon>
        <taxon>Halosimplex</taxon>
    </lineage>
</organism>
<feature type="domain" description="SHSP" evidence="3">
    <location>
        <begin position="42"/>
        <end position="134"/>
    </location>
</feature>
<dbReference type="CDD" id="cd06464">
    <property type="entry name" value="ACD_sHsps-like"/>
    <property type="match status" value="1"/>
</dbReference>
<dbReference type="OrthoDB" id="26084at2157"/>
<evidence type="ECO:0000313" key="4">
    <source>
        <dbReference type="EMBL" id="QPV61767.1"/>
    </source>
</evidence>
<sequence>MRRDDRDDPFDEFFREIERMMNDVMDDARARGGAGAGGPAPSDPSGADVHLDVYEEDDSLRVVADIPGVDKDDIDLRCDGEVLTLDAAADAREYHERVRLPARVDEHSASASYNNGILEVTFDRADDSANIDLS</sequence>
<gene>
    <name evidence="4" type="ORF">I7X12_13530</name>
</gene>
<evidence type="ECO:0000256" key="1">
    <source>
        <dbReference type="PROSITE-ProRule" id="PRU00285"/>
    </source>
</evidence>
<dbReference type="PROSITE" id="PS01031">
    <property type="entry name" value="SHSP"/>
    <property type="match status" value="1"/>
</dbReference>
<name>A0A7T3KU04_9EURY</name>
<proteinExistence type="inferred from homology"/>
<feature type="region of interest" description="Disordered" evidence="2">
    <location>
        <begin position="25"/>
        <end position="49"/>
    </location>
</feature>
<dbReference type="Pfam" id="PF17886">
    <property type="entry name" value="ArsA_HSP20"/>
    <property type="match status" value="1"/>
</dbReference>
<evidence type="ECO:0000256" key="2">
    <source>
        <dbReference type="SAM" id="MobiDB-lite"/>
    </source>
</evidence>